<evidence type="ECO:0000313" key="2">
    <source>
        <dbReference type="Proteomes" id="UP000447434"/>
    </source>
</evidence>
<keyword evidence="2" id="KW-1185">Reference proteome</keyword>
<organism evidence="1 2">
    <name type="scientific">Lupinus albus</name>
    <name type="common">White lupine</name>
    <name type="synonym">Lupinus termis</name>
    <dbReference type="NCBI Taxonomy" id="3870"/>
    <lineage>
        <taxon>Eukaryota</taxon>
        <taxon>Viridiplantae</taxon>
        <taxon>Streptophyta</taxon>
        <taxon>Embryophyta</taxon>
        <taxon>Tracheophyta</taxon>
        <taxon>Spermatophyta</taxon>
        <taxon>Magnoliopsida</taxon>
        <taxon>eudicotyledons</taxon>
        <taxon>Gunneridae</taxon>
        <taxon>Pentapetalae</taxon>
        <taxon>rosids</taxon>
        <taxon>fabids</taxon>
        <taxon>Fabales</taxon>
        <taxon>Fabaceae</taxon>
        <taxon>Papilionoideae</taxon>
        <taxon>50 kb inversion clade</taxon>
        <taxon>genistoids sensu lato</taxon>
        <taxon>core genistoids</taxon>
        <taxon>Genisteae</taxon>
        <taxon>Lupinus</taxon>
    </lineage>
</organism>
<name>A0A6A4NW75_LUPAL</name>
<dbReference type="EMBL" id="WOCE01000019">
    <property type="protein sequence ID" value="KAE9592044.1"/>
    <property type="molecule type" value="Genomic_DNA"/>
</dbReference>
<sequence length="60" mass="7371">MRCLRRLSLQYVEDLHHKTQLFINYFSIVEDLYKFKMTYRLCSTLLVYCLVSLYKFNVPL</sequence>
<protein>
    <submittedName>
        <fullName evidence="1">Uncharacterized protein</fullName>
    </submittedName>
</protein>
<evidence type="ECO:0000313" key="1">
    <source>
        <dbReference type="EMBL" id="KAE9592044.1"/>
    </source>
</evidence>
<accession>A0A6A4NW75</accession>
<reference evidence="2" key="1">
    <citation type="journal article" date="2020" name="Nat. Commun.">
        <title>Genome sequence of the cluster root forming white lupin.</title>
        <authorList>
            <person name="Hufnagel B."/>
            <person name="Marques A."/>
            <person name="Soriano A."/>
            <person name="Marques L."/>
            <person name="Divol F."/>
            <person name="Doumas P."/>
            <person name="Sallet E."/>
            <person name="Mancinotti D."/>
            <person name="Carrere S."/>
            <person name="Marande W."/>
            <person name="Arribat S."/>
            <person name="Keller J."/>
            <person name="Huneau C."/>
            <person name="Blein T."/>
            <person name="Aime D."/>
            <person name="Laguerre M."/>
            <person name="Taylor J."/>
            <person name="Schubert V."/>
            <person name="Nelson M."/>
            <person name="Geu-Flores F."/>
            <person name="Crespi M."/>
            <person name="Gallardo-Guerrero K."/>
            <person name="Delaux P.-M."/>
            <person name="Salse J."/>
            <person name="Berges H."/>
            <person name="Guyot R."/>
            <person name="Gouzy J."/>
            <person name="Peret B."/>
        </authorList>
    </citation>
    <scope>NUCLEOTIDE SEQUENCE [LARGE SCALE GENOMIC DNA]</scope>
    <source>
        <strain evidence="2">cv. Amiga</strain>
    </source>
</reference>
<dbReference type="AlphaFoldDB" id="A0A6A4NW75"/>
<dbReference type="Proteomes" id="UP000447434">
    <property type="component" value="Chromosome 19"/>
</dbReference>
<proteinExistence type="predicted"/>
<comment type="caution">
    <text evidence="1">The sequence shown here is derived from an EMBL/GenBank/DDBJ whole genome shotgun (WGS) entry which is preliminary data.</text>
</comment>
<gene>
    <name evidence="1" type="ORF">Lalb_Chr19g0125091</name>
</gene>